<accession>A0A419T228</accession>
<dbReference type="InterPro" id="IPR019734">
    <property type="entry name" value="TPR_rpt"/>
</dbReference>
<dbReference type="OrthoDB" id="305319at2"/>
<keyword evidence="1" id="KW-0802">TPR repeat</keyword>
<proteinExistence type="predicted"/>
<comment type="caution">
    <text evidence="3">The sequence shown here is derived from an EMBL/GenBank/DDBJ whole genome shotgun (WGS) entry which is preliminary data.</text>
</comment>
<dbReference type="PANTHER" id="PTHR44749:SF1">
    <property type="entry name" value="TETRATRICOPEPTIDE-LIKE HELICAL DOMAIN-CONTAINING PROTEIN"/>
    <property type="match status" value="1"/>
</dbReference>
<dbReference type="Pfam" id="PF14559">
    <property type="entry name" value="TPR_19"/>
    <property type="match status" value="1"/>
</dbReference>
<dbReference type="PROSITE" id="PS50005">
    <property type="entry name" value="TPR"/>
    <property type="match status" value="1"/>
</dbReference>
<name>A0A419T228_9FIRM</name>
<dbReference type="EMBL" id="MCIA01000018">
    <property type="protein sequence ID" value="RKD31478.1"/>
    <property type="molecule type" value="Genomic_DNA"/>
</dbReference>
<dbReference type="Proteomes" id="UP000284277">
    <property type="component" value="Unassembled WGS sequence"/>
</dbReference>
<dbReference type="PANTHER" id="PTHR44749">
    <property type="entry name" value="SUPPRESSOR OF RPS4-RLD 1"/>
    <property type="match status" value="1"/>
</dbReference>
<dbReference type="InterPro" id="IPR011990">
    <property type="entry name" value="TPR-like_helical_dom_sf"/>
</dbReference>
<dbReference type="InterPro" id="IPR044650">
    <property type="entry name" value="SRFR1-like"/>
</dbReference>
<reference evidence="3 4" key="1">
    <citation type="submission" date="2016-08" db="EMBL/GenBank/DDBJ databases">
        <title>A new outlook on sporulation: Clostridium algidixylanolyticum.</title>
        <authorList>
            <person name="Poppleton D.I."/>
            <person name="Gribaldo S."/>
        </authorList>
    </citation>
    <scope>NUCLEOTIDE SEQUENCE [LARGE SCALE GENOMIC DNA]</scope>
    <source>
        <strain evidence="3 4">SPL73</strain>
    </source>
</reference>
<dbReference type="GO" id="GO:0045892">
    <property type="term" value="P:negative regulation of DNA-templated transcription"/>
    <property type="evidence" value="ECO:0007669"/>
    <property type="project" value="InterPro"/>
</dbReference>
<evidence type="ECO:0000256" key="2">
    <source>
        <dbReference type="SAM" id="SignalP"/>
    </source>
</evidence>
<dbReference type="AlphaFoldDB" id="A0A419T228"/>
<feature type="repeat" description="TPR" evidence="1">
    <location>
        <begin position="142"/>
        <end position="175"/>
    </location>
</feature>
<evidence type="ECO:0000313" key="4">
    <source>
        <dbReference type="Proteomes" id="UP000284277"/>
    </source>
</evidence>
<dbReference type="PROSITE" id="PS51257">
    <property type="entry name" value="PROKAR_LIPOPROTEIN"/>
    <property type="match status" value="1"/>
</dbReference>
<dbReference type="Pfam" id="PF13181">
    <property type="entry name" value="TPR_8"/>
    <property type="match status" value="1"/>
</dbReference>
<protein>
    <submittedName>
        <fullName evidence="3">Uncharacterized protein</fullName>
    </submittedName>
</protein>
<evidence type="ECO:0000313" key="3">
    <source>
        <dbReference type="EMBL" id="RKD31478.1"/>
    </source>
</evidence>
<sequence>MRKKTGYAVFVVLICLVVSLSQGCAGKDNRYTFREAGITALKEGNYDEAIVSFDKAIQSSKGLVQKVDIDILKYRAEAEFLSGDYKQAEATYDKLIKADGKKSEYFNLRSIARAEAGDLKGALEDYKKSGEIKKDFKTPGRLKALISVGSLMEKNGSLDDAMSLYQEALTAGEKSAGLYNRIGLLNIAKKDYDSASSYFELGLSAEDGSTVPELLFNQAVAREYKGEFKEALELMQKYVSVHGPDEAAEREITFLKTR</sequence>
<dbReference type="Gene3D" id="1.25.40.10">
    <property type="entry name" value="Tetratricopeptide repeat domain"/>
    <property type="match status" value="2"/>
</dbReference>
<feature type="signal peptide" evidence="2">
    <location>
        <begin position="1"/>
        <end position="23"/>
    </location>
</feature>
<organism evidence="3 4">
    <name type="scientific">Lacrimispora algidixylanolytica</name>
    <dbReference type="NCBI Taxonomy" id="94868"/>
    <lineage>
        <taxon>Bacteria</taxon>
        <taxon>Bacillati</taxon>
        <taxon>Bacillota</taxon>
        <taxon>Clostridia</taxon>
        <taxon>Lachnospirales</taxon>
        <taxon>Lachnospiraceae</taxon>
        <taxon>Lacrimispora</taxon>
    </lineage>
</organism>
<dbReference type="SMART" id="SM00028">
    <property type="entry name" value="TPR"/>
    <property type="match status" value="6"/>
</dbReference>
<keyword evidence="4" id="KW-1185">Reference proteome</keyword>
<dbReference type="RefSeq" id="WP_120197018.1">
    <property type="nucleotide sequence ID" value="NZ_MCIA01000018.1"/>
</dbReference>
<keyword evidence="2" id="KW-0732">Signal</keyword>
<feature type="chain" id="PRO_5039631719" evidence="2">
    <location>
        <begin position="24"/>
        <end position="258"/>
    </location>
</feature>
<evidence type="ECO:0000256" key="1">
    <source>
        <dbReference type="PROSITE-ProRule" id="PRU00339"/>
    </source>
</evidence>
<dbReference type="SUPFAM" id="SSF48452">
    <property type="entry name" value="TPR-like"/>
    <property type="match status" value="1"/>
</dbReference>
<gene>
    <name evidence="3" type="ORF">BET01_20205</name>
</gene>